<comment type="caution">
    <text evidence="9">The sequence shown here is derived from an EMBL/GenBank/DDBJ whole genome shotgun (WGS) entry which is preliminary data.</text>
</comment>
<protein>
    <recommendedName>
        <fullName evidence="7">L-Fucosyltransferase</fullName>
        <ecNumber evidence="7">2.4.1.-</ecNumber>
    </recommendedName>
</protein>
<dbReference type="Pfam" id="PF01531">
    <property type="entry name" value="Glyco_transf_11"/>
    <property type="match status" value="1"/>
</dbReference>
<proteinExistence type="inferred from homology"/>
<keyword evidence="7" id="KW-0735">Signal-anchor</keyword>
<keyword evidence="2 7" id="KW-0328">Glycosyltransferase</keyword>
<dbReference type="PANTHER" id="PTHR11927:SF9">
    <property type="entry name" value="L-FUCOSYLTRANSFERASE"/>
    <property type="match status" value="1"/>
</dbReference>
<sequence>MVKLAGPTLQYALITDSYYVDSQNGDINLLNTCVGTYCMDHAGCQLCNFPPNCTYGQDVQINCSANSICLSPTSAKLMAKCRFCWQIDQDEQDCEETKHCMSWDTRPVRTACRAKPTVYCMGRRTFFKNVRCRWTNGYSWSKTLFLSITLGGFGADRFYLGLWKSAIGKLFSFGGLGVWTLIDIILIAVGYVGPADGVSKNSGSNRLGELKQVRILPVGGSDVIFDQPWSITEVKVHKSVENAVNINKTQRYIVSTMSYSHGLGNQMFEYAALQYYAMKHGAILLFPSDCLLRRAFKALQYVEYVEADELYDYVERNSESHIEAKACCSYLPDLPLPDRVSIVDGYFQSYRYFWPSFDGEIRKSFQFLNGVRERAVNVIKTYSNGRTTVGVHVRHGVDITWHSRNLQHGHLSAPVDYYQRAFSTIEEQYGQVVYLVVSDNISWAKRNLPDGNRTLYFIENTDREVDLAILSYCNHTIISTGTFSWWGAYLANGTTLYYKDWPKKGSQLEKMVDKRSYFIPTWKEL</sequence>
<evidence type="ECO:0000313" key="10">
    <source>
        <dbReference type="Proteomes" id="UP000614601"/>
    </source>
</evidence>
<dbReference type="EC" id="2.4.1.-" evidence="7"/>
<dbReference type="EMBL" id="CAJFDH010000001">
    <property type="protein sequence ID" value="CAD5207468.1"/>
    <property type="molecule type" value="Genomic_DNA"/>
</dbReference>
<evidence type="ECO:0000256" key="5">
    <source>
        <dbReference type="ARBA" id="ARBA00022989"/>
    </source>
</evidence>
<keyword evidence="3 7" id="KW-0808">Transferase</keyword>
<dbReference type="AlphaFoldDB" id="A0A811JVG9"/>
<evidence type="ECO:0000256" key="1">
    <source>
        <dbReference type="ARBA" id="ARBA00004141"/>
    </source>
</evidence>
<accession>A0A811JVG9</accession>
<dbReference type="CDD" id="cd11301">
    <property type="entry name" value="Fut1_Fut2_like"/>
    <property type="match status" value="1"/>
</dbReference>
<evidence type="ECO:0000313" key="9">
    <source>
        <dbReference type="EMBL" id="CAD5207468.1"/>
    </source>
</evidence>
<dbReference type="EMBL" id="CAJFCW020000001">
    <property type="protein sequence ID" value="CAG9085759.1"/>
    <property type="molecule type" value="Genomic_DNA"/>
</dbReference>
<gene>
    <name evidence="9" type="ORF">BOKJ2_LOCUS2152</name>
</gene>
<comment type="pathway">
    <text evidence="7">Protein modification; protein glycosylation.</text>
</comment>
<evidence type="ECO:0000256" key="2">
    <source>
        <dbReference type="ARBA" id="ARBA00022676"/>
    </source>
</evidence>
<dbReference type="InterPro" id="IPR007829">
    <property type="entry name" value="TM2"/>
</dbReference>
<keyword evidence="10" id="KW-1185">Reference proteome</keyword>
<evidence type="ECO:0000256" key="4">
    <source>
        <dbReference type="ARBA" id="ARBA00022692"/>
    </source>
</evidence>
<dbReference type="Proteomes" id="UP000614601">
    <property type="component" value="Unassembled WGS sequence"/>
</dbReference>
<feature type="domain" description="TM2" evidence="8">
    <location>
        <begin position="137"/>
        <end position="185"/>
    </location>
</feature>
<keyword evidence="5" id="KW-1133">Transmembrane helix</keyword>
<dbReference type="UniPathway" id="UPA00378"/>
<evidence type="ECO:0000256" key="7">
    <source>
        <dbReference type="RuleBase" id="RU363129"/>
    </source>
</evidence>
<dbReference type="Pfam" id="PF05154">
    <property type="entry name" value="TM2"/>
    <property type="match status" value="1"/>
</dbReference>
<evidence type="ECO:0000259" key="8">
    <source>
        <dbReference type="Pfam" id="PF05154"/>
    </source>
</evidence>
<evidence type="ECO:0000256" key="6">
    <source>
        <dbReference type="ARBA" id="ARBA00023136"/>
    </source>
</evidence>
<reference evidence="9" key="1">
    <citation type="submission" date="2020-09" db="EMBL/GenBank/DDBJ databases">
        <authorList>
            <person name="Kikuchi T."/>
        </authorList>
    </citation>
    <scope>NUCLEOTIDE SEQUENCE</scope>
    <source>
        <strain evidence="9">SH1</strain>
    </source>
</reference>
<dbReference type="GO" id="GO:0005975">
    <property type="term" value="P:carbohydrate metabolic process"/>
    <property type="evidence" value="ECO:0007669"/>
    <property type="project" value="InterPro"/>
</dbReference>
<evidence type="ECO:0000256" key="3">
    <source>
        <dbReference type="ARBA" id="ARBA00022679"/>
    </source>
</evidence>
<dbReference type="PANTHER" id="PTHR11927">
    <property type="entry name" value="GALACTOSIDE 2-L-FUCOSYLTRANSFERASE"/>
    <property type="match status" value="1"/>
</dbReference>
<keyword evidence="7" id="KW-0333">Golgi apparatus</keyword>
<dbReference type="Proteomes" id="UP000783686">
    <property type="component" value="Unassembled WGS sequence"/>
</dbReference>
<dbReference type="GO" id="GO:0008107">
    <property type="term" value="F:galactoside 2-alpha-L-fucosyltransferase activity"/>
    <property type="evidence" value="ECO:0007669"/>
    <property type="project" value="InterPro"/>
</dbReference>
<keyword evidence="4" id="KW-0812">Transmembrane</keyword>
<dbReference type="InterPro" id="IPR002516">
    <property type="entry name" value="Glyco_trans_11"/>
</dbReference>
<keyword evidence="7" id="KW-0325">Glycoprotein</keyword>
<comment type="subcellular location">
    <subcellularLocation>
        <location evidence="7">Golgi apparatus</location>
        <location evidence="7">Golgi stack membrane</location>
        <topology evidence="7">Single-pass type II membrane protein</topology>
    </subcellularLocation>
    <subcellularLocation>
        <location evidence="1">Membrane</location>
        <topology evidence="1">Multi-pass membrane protein</topology>
    </subcellularLocation>
</comment>
<dbReference type="GO" id="GO:0032580">
    <property type="term" value="C:Golgi cisterna membrane"/>
    <property type="evidence" value="ECO:0007669"/>
    <property type="project" value="UniProtKB-SubCell"/>
</dbReference>
<comment type="similarity">
    <text evidence="7">Belongs to the glycosyltransferase 11 family.</text>
</comment>
<keyword evidence="6" id="KW-0472">Membrane</keyword>
<organism evidence="9 10">
    <name type="scientific">Bursaphelenchus okinawaensis</name>
    <dbReference type="NCBI Taxonomy" id="465554"/>
    <lineage>
        <taxon>Eukaryota</taxon>
        <taxon>Metazoa</taxon>
        <taxon>Ecdysozoa</taxon>
        <taxon>Nematoda</taxon>
        <taxon>Chromadorea</taxon>
        <taxon>Rhabditida</taxon>
        <taxon>Tylenchina</taxon>
        <taxon>Tylenchomorpha</taxon>
        <taxon>Aphelenchoidea</taxon>
        <taxon>Aphelenchoididae</taxon>
        <taxon>Bursaphelenchus</taxon>
    </lineage>
</organism>
<name>A0A811JVG9_9BILA</name>
<dbReference type="OrthoDB" id="10257855at2759"/>